<dbReference type="GO" id="GO:0005524">
    <property type="term" value="F:ATP binding"/>
    <property type="evidence" value="ECO:0007669"/>
    <property type="project" value="InterPro"/>
</dbReference>
<feature type="region of interest" description="Disordered" evidence="1">
    <location>
        <begin position="25"/>
        <end position="46"/>
    </location>
</feature>
<keyword evidence="4" id="KW-1185">Reference proteome</keyword>
<proteinExistence type="predicted"/>
<dbReference type="Proteomes" id="UP000310108">
    <property type="component" value="Unassembled WGS sequence"/>
</dbReference>
<dbReference type="Gene3D" id="1.10.510.10">
    <property type="entry name" value="Transferase(Phosphotransferase) domain 1"/>
    <property type="match status" value="1"/>
</dbReference>
<dbReference type="AlphaFoldDB" id="A0A4U6XJI8"/>
<dbReference type="InterPro" id="IPR000719">
    <property type="entry name" value="Prot_kinase_dom"/>
</dbReference>
<sequence length="325" mass="36568">MPARVLSRSARRITLAPCAHVKLHQPQDRTMSTTTSLQAERKPLSPGTTLYGESGRAYVIDHVLHHREIPRPMGVYRARAGLQGFIVKDILPDDFQYQQRLQHSVACSPNVRRAIDHAAEQHLFIYPYLSHSLLQLGQRNLRQDAKKRILKAALMGLADLHDKHILHTDIKPDNIMVDCQESADGSLDVKRVQIADLEDAVLLGPRGNLKGCLSGNDFWRSPESWARGRQNIPSSVFSFGIVSIFVMLDRMALYVAQEDLNGEEPWRAILRRQLSLLGLVVEVLPSDNSGGSNVQIGLLKKPAKTKMVVFDNWVQGEQHRTKDRS</sequence>
<dbReference type="PROSITE" id="PS00108">
    <property type="entry name" value="PROTEIN_KINASE_ST"/>
    <property type="match status" value="1"/>
</dbReference>
<dbReference type="PANTHER" id="PTHR48011:SF4">
    <property type="entry name" value="MITOGEN-ACTIVATED PROTEIN KINASE KINASE KINASE 19"/>
    <property type="match status" value="1"/>
</dbReference>
<feature type="compositionally biased region" description="Polar residues" evidence="1">
    <location>
        <begin position="28"/>
        <end position="38"/>
    </location>
</feature>
<gene>
    <name evidence="3" type="ORF">CTA1_9852</name>
</gene>
<name>A0A4U6XJI8_9PEZI</name>
<dbReference type="STRING" id="1306861.A0A4U6XJI8"/>
<dbReference type="InterPro" id="IPR008271">
    <property type="entry name" value="Ser/Thr_kinase_AS"/>
</dbReference>
<protein>
    <submittedName>
        <fullName evidence="3">Serine/threonine-protein kinase ATG1t</fullName>
    </submittedName>
</protein>
<feature type="domain" description="Protein kinase" evidence="2">
    <location>
        <begin position="1"/>
        <end position="325"/>
    </location>
</feature>
<dbReference type="PANTHER" id="PTHR48011">
    <property type="entry name" value="CCR4-NOT TRANSCRIPTIONAL COMPLEX SUBUNIT CAF120-RELATED"/>
    <property type="match status" value="1"/>
</dbReference>
<evidence type="ECO:0000313" key="3">
    <source>
        <dbReference type="EMBL" id="TKW55713.1"/>
    </source>
</evidence>
<dbReference type="EMBL" id="PJEX01000089">
    <property type="protein sequence ID" value="TKW55713.1"/>
    <property type="molecule type" value="Genomic_DNA"/>
</dbReference>
<dbReference type="GO" id="GO:0007165">
    <property type="term" value="P:signal transduction"/>
    <property type="evidence" value="ECO:0007669"/>
    <property type="project" value="TreeGrafter"/>
</dbReference>
<dbReference type="PROSITE" id="PS50011">
    <property type="entry name" value="PROTEIN_KINASE_DOM"/>
    <property type="match status" value="1"/>
</dbReference>
<dbReference type="SUPFAM" id="SSF56112">
    <property type="entry name" value="Protein kinase-like (PK-like)"/>
    <property type="match status" value="1"/>
</dbReference>
<dbReference type="InterPro" id="IPR052751">
    <property type="entry name" value="Plant_MAPKKK"/>
</dbReference>
<dbReference type="Pfam" id="PF00069">
    <property type="entry name" value="Pkinase"/>
    <property type="match status" value="1"/>
</dbReference>
<dbReference type="GO" id="GO:0004672">
    <property type="term" value="F:protein kinase activity"/>
    <property type="evidence" value="ECO:0007669"/>
    <property type="project" value="InterPro"/>
</dbReference>
<reference evidence="3 4" key="1">
    <citation type="journal article" date="2019" name="PLoS ONE">
        <title>Comparative genome analysis indicates high evolutionary potential of pathogenicity genes in Colletotrichum tanaceti.</title>
        <authorList>
            <person name="Lelwala R.V."/>
            <person name="Korhonen P.K."/>
            <person name="Young N.D."/>
            <person name="Scott J.B."/>
            <person name="Ades P.A."/>
            <person name="Gasser R.B."/>
            <person name="Taylor P.W.J."/>
        </authorList>
    </citation>
    <scope>NUCLEOTIDE SEQUENCE [LARGE SCALE GENOMIC DNA]</scope>
    <source>
        <strain evidence="3">BRIP57314</strain>
    </source>
</reference>
<keyword evidence="3" id="KW-0808">Transferase</keyword>
<evidence type="ECO:0000313" key="4">
    <source>
        <dbReference type="Proteomes" id="UP000310108"/>
    </source>
</evidence>
<comment type="caution">
    <text evidence="3">The sequence shown here is derived from an EMBL/GenBank/DDBJ whole genome shotgun (WGS) entry which is preliminary data.</text>
</comment>
<accession>A0A4U6XJI8</accession>
<evidence type="ECO:0000259" key="2">
    <source>
        <dbReference type="PROSITE" id="PS50011"/>
    </source>
</evidence>
<organism evidence="3 4">
    <name type="scientific">Colletotrichum tanaceti</name>
    <dbReference type="NCBI Taxonomy" id="1306861"/>
    <lineage>
        <taxon>Eukaryota</taxon>
        <taxon>Fungi</taxon>
        <taxon>Dikarya</taxon>
        <taxon>Ascomycota</taxon>
        <taxon>Pezizomycotina</taxon>
        <taxon>Sordariomycetes</taxon>
        <taxon>Hypocreomycetidae</taxon>
        <taxon>Glomerellales</taxon>
        <taxon>Glomerellaceae</taxon>
        <taxon>Colletotrichum</taxon>
        <taxon>Colletotrichum destructivum species complex</taxon>
    </lineage>
</organism>
<dbReference type="SMART" id="SM00220">
    <property type="entry name" value="S_TKc"/>
    <property type="match status" value="1"/>
</dbReference>
<evidence type="ECO:0000256" key="1">
    <source>
        <dbReference type="SAM" id="MobiDB-lite"/>
    </source>
</evidence>
<dbReference type="InterPro" id="IPR011009">
    <property type="entry name" value="Kinase-like_dom_sf"/>
</dbReference>
<keyword evidence="3" id="KW-0418">Kinase</keyword>